<sequence length="315" mass="34320">MSSTLPGLHHVTAITADAQKNVDFYCGVLGLRLVKLTVNFDDPTSYHLYYGDQLGTPGTIMTFFAWHGAQRGRVGTPQVTATSFAVLSAALPFWAERLARRGVATRPIVSRFGEDVLGFDDPDGMALEIVATSAPGDQAPATGAIQAESVLRGFHGVTISEEGYEATAKLLTEVMGFRADGHEGNRFRYRSESGGFASIVDLTCMPDARHGGLGAGIVHHVAFRTPGDEQQKEWRSKIARLGYNVSPVMDRNYFHSIYFREPGGVLFEIATDPPGFAVDEAADRLGTRLMLPAELEPRRPELEQILPTLRVPNSN</sequence>
<feature type="domain" description="VOC" evidence="1">
    <location>
        <begin position="153"/>
        <end position="272"/>
    </location>
</feature>
<dbReference type="SUPFAM" id="SSF54593">
    <property type="entry name" value="Glyoxalase/Bleomycin resistance protein/Dihydroxybiphenyl dioxygenase"/>
    <property type="match status" value="1"/>
</dbReference>
<organism evidence="2 3">
    <name type="scientific">Paludisphaera borealis</name>
    <dbReference type="NCBI Taxonomy" id="1387353"/>
    <lineage>
        <taxon>Bacteria</taxon>
        <taxon>Pseudomonadati</taxon>
        <taxon>Planctomycetota</taxon>
        <taxon>Planctomycetia</taxon>
        <taxon>Isosphaerales</taxon>
        <taxon>Isosphaeraceae</taxon>
        <taxon>Paludisphaera</taxon>
    </lineage>
</organism>
<dbReference type="CDD" id="cd08347">
    <property type="entry name" value="PcpA_C_like"/>
    <property type="match status" value="1"/>
</dbReference>
<gene>
    <name evidence="2" type="primary">mhqO</name>
    <name evidence="2" type="ORF">BSF38_01991</name>
</gene>
<feature type="domain" description="VOC" evidence="1">
    <location>
        <begin position="7"/>
        <end position="132"/>
    </location>
</feature>
<proteinExistence type="predicted"/>
<evidence type="ECO:0000313" key="2">
    <source>
        <dbReference type="EMBL" id="APW60520.1"/>
    </source>
</evidence>
<dbReference type="GO" id="GO:0051213">
    <property type="term" value="F:dioxygenase activity"/>
    <property type="evidence" value="ECO:0007669"/>
    <property type="project" value="UniProtKB-KW"/>
</dbReference>
<name>A0A1U7CNK5_9BACT</name>
<dbReference type="KEGG" id="pbor:BSF38_01991"/>
<accession>A0A1U7CNK5</accession>
<dbReference type="Pfam" id="PF00903">
    <property type="entry name" value="Glyoxalase"/>
    <property type="match status" value="2"/>
</dbReference>
<dbReference type="EC" id="1.13.11.-" evidence="2"/>
<keyword evidence="3" id="KW-1185">Reference proteome</keyword>
<dbReference type="PANTHER" id="PTHR36110">
    <property type="entry name" value="RING-CLEAVING DIOXYGENASE MHQE-RELATED"/>
    <property type="match status" value="1"/>
</dbReference>
<evidence type="ECO:0000313" key="3">
    <source>
        <dbReference type="Proteomes" id="UP000186309"/>
    </source>
</evidence>
<dbReference type="InterPro" id="IPR029068">
    <property type="entry name" value="Glyas_Bleomycin-R_OHBP_Dase"/>
</dbReference>
<dbReference type="PROSITE" id="PS51819">
    <property type="entry name" value="VOC"/>
    <property type="match status" value="2"/>
</dbReference>
<dbReference type="EMBL" id="CP019082">
    <property type="protein sequence ID" value="APW60520.1"/>
    <property type="molecule type" value="Genomic_DNA"/>
</dbReference>
<evidence type="ECO:0000259" key="1">
    <source>
        <dbReference type="PROSITE" id="PS51819"/>
    </source>
</evidence>
<dbReference type="PANTHER" id="PTHR36110:SF2">
    <property type="entry name" value="RING-CLEAVING DIOXYGENASE MHQE-RELATED"/>
    <property type="match status" value="1"/>
</dbReference>
<reference evidence="3" key="1">
    <citation type="submission" date="2016-12" db="EMBL/GenBank/DDBJ databases">
        <title>Comparative genomics of four Isosphaeraceae planctomycetes: a common pool of plasmids and glycoside hydrolase genes.</title>
        <authorList>
            <person name="Ivanova A."/>
        </authorList>
    </citation>
    <scope>NUCLEOTIDE SEQUENCE [LARGE SCALE GENOMIC DNA]</scope>
    <source>
        <strain evidence="3">PX4</strain>
    </source>
</reference>
<dbReference type="OrthoDB" id="9785698at2"/>
<dbReference type="AlphaFoldDB" id="A0A1U7CNK5"/>
<dbReference type="InterPro" id="IPR052537">
    <property type="entry name" value="Extradiol_RC_dioxygenase"/>
</dbReference>
<keyword evidence="2" id="KW-0223">Dioxygenase</keyword>
<dbReference type="CDD" id="cd08346">
    <property type="entry name" value="PcpA_N_like"/>
    <property type="match status" value="1"/>
</dbReference>
<dbReference type="InterPro" id="IPR037523">
    <property type="entry name" value="VOC_core"/>
</dbReference>
<dbReference type="STRING" id="1387353.BSF38_01991"/>
<protein>
    <submittedName>
        <fullName evidence="2">Ring-cleaving dioxygenase MhqO</fullName>
        <ecNumber evidence="2">1.13.11.-</ecNumber>
    </submittedName>
</protein>
<dbReference type="RefSeq" id="WP_076345220.1">
    <property type="nucleotide sequence ID" value="NZ_CP019082.1"/>
</dbReference>
<dbReference type="InterPro" id="IPR004360">
    <property type="entry name" value="Glyas_Fos-R_dOase_dom"/>
</dbReference>
<keyword evidence="2" id="KW-0560">Oxidoreductase</keyword>
<dbReference type="Gene3D" id="3.10.180.10">
    <property type="entry name" value="2,3-Dihydroxybiphenyl 1,2-Dioxygenase, domain 1"/>
    <property type="match status" value="2"/>
</dbReference>
<dbReference type="Proteomes" id="UP000186309">
    <property type="component" value="Chromosome"/>
</dbReference>